<dbReference type="RefSeq" id="WP_146399259.1">
    <property type="nucleotide sequence ID" value="NZ_SJPQ01000002.1"/>
</dbReference>
<feature type="compositionally biased region" description="Basic and acidic residues" evidence="1">
    <location>
        <begin position="1"/>
        <end position="11"/>
    </location>
</feature>
<gene>
    <name evidence="2" type="ORF">Mal64_17920</name>
</gene>
<proteinExistence type="predicted"/>
<comment type="caution">
    <text evidence="2">The sequence shown here is derived from an EMBL/GenBank/DDBJ whole genome shotgun (WGS) entry which is preliminary data.</text>
</comment>
<dbReference type="AlphaFoldDB" id="A0A5C5ZPK6"/>
<feature type="region of interest" description="Disordered" evidence="1">
    <location>
        <begin position="1"/>
        <end position="26"/>
    </location>
</feature>
<accession>A0A5C5ZPK6</accession>
<evidence type="ECO:0000313" key="2">
    <source>
        <dbReference type="EMBL" id="TWT88313.1"/>
    </source>
</evidence>
<evidence type="ECO:0008006" key="4">
    <source>
        <dbReference type="Google" id="ProtNLM"/>
    </source>
</evidence>
<dbReference type="Pfam" id="PF11950">
    <property type="entry name" value="DUF3467"/>
    <property type="match status" value="1"/>
</dbReference>
<organism evidence="2 3">
    <name type="scientific">Pseudobythopirellula maris</name>
    <dbReference type="NCBI Taxonomy" id="2527991"/>
    <lineage>
        <taxon>Bacteria</taxon>
        <taxon>Pseudomonadati</taxon>
        <taxon>Planctomycetota</taxon>
        <taxon>Planctomycetia</taxon>
        <taxon>Pirellulales</taxon>
        <taxon>Lacipirellulaceae</taxon>
        <taxon>Pseudobythopirellula</taxon>
    </lineage>
</organism>
<dbReference type="InterPro" id="IPR021857">
    <property type="entry name" value="DUF3467"/>
</dbReference>
<protein>
    <recommendedName>
        <fullName evidence="4">DUF3467 domain-containing protein</fullName>
    </recommendedName>
</protein>
<dbReference type="Proteomes" id="UP000315440">
    <property type="component" value="Unassembled WGS sequence"/>
</dbReference>
<feature type="compositionally biased region" description="Low complexity" evidence="1">
    <location>
        <begin position="12"/>
        <end position="22"/>
    </location>
</feature>
<keyword evidence="3" id="KW-1185">Reference proteome</keyword>
<reference evidence="2 3" key="1">
    <citation type="submission" date="2019-02" db="EMBL/GenBank/DDBJ databases">
        <title>Deep-cultivation of Planctomycetes and their phenomic and genomic characterization uncovers novel biology.</title>
        <authorList>
            <person name="Wiegand S."/>
            <person name="Jogler M."/>
            <person name="Boedeker C."/>
            <person name="Pinto D."/>
            <person name="Vollmers J."/>
            <person name="Rivas-Marin E."/>
            <person name="Kohn T."/>
            <person name="Peeters S.H."/>
            <person name="Heuer A."/>
            <person name="Rast P."/>
            <person name="Oberbeckmann S."/>
            <person name="Bunk B."/>
            <person name="Jeske O."/>
            <person name="Meyerdierks A."/>
            <person name="Storesund J.E."/>
            <person name="Kallscheuer N."/>
            <person name="Luecker S."/>
            <person name="Lage O.M."/>
            <person name="Pohl T."/>
            <person name="Merkel B.J."/>
            <person name="Hornburger P."/>
            <person name="Mueller R.-W."/>
            <person name="Bruemmer F."/>
            <person name="Labrenz M."/>
            <person name="Spormann A.M."/>
            <person name="Op Den Camp H."/>
            <person name="Overmann J."/>
            <person name="Amann R."/>
            <person name="Jetten M.S.M."/>
            <person name="Mascher T."/>
            <person name="Medema M.H."/>
            <person name="Devos D.P."/>
            <person name="Kaster A.-K."/>
            <person name="Ovreas L."/>
            <person name="Rohde M."/>
            <person name="Galperin M.Y."/>
            <person name="Jogler C."/>
        </authorList>
    </citation>
    <scope>NUCLEOTIDE SEQUENCE [LARGE SCALE GENOMIC DNA]</scope>
    <source>
        <strain evidence="2 3">Mal64</strain>
    </source>
</reference>
<sequence length="116" mass="12817">MAESTEDKPQAAEEGAATPEAAVQRPRVEVQDADAICTYANFCRVTGTPEELILDFGLNSQPYGVPTEPVQVKQRIVTNYYTAKRMLQALHLSVQRHEQAFGVLETDVQKRVVAKG</sequence>
<evidence type="ECO:0000256" key="1">
    <source>
        <dbReference type="SAM" id="MobiDB-lite"/>
    </source>
</evidence>
<evidence type="ECO:0000313" key="3">
    <source>
        <dbReference type="Proteomes" id="UP000315440"/>
    </source>
</evidence>
<name>A0A5C5ZPK6_9BACT</name>
<dbReference type="EMBL" id="SJPQ01000002">
    <property type="protein sequence ID" value="TWT88313.1"/>
    <property type="molecule type" value="Genomic_DNA"/>
</dbReference>
<dbReference type="OrthoDB" id="277953at2"/>